<organism evidence="2 3">
    <name type="scientific">Dendrobium thyrsiflorum</name>
    <name type="common">Pinecone-like raceme dendrobium</name>
    <name type="synonym">Orchid</name>
    <dbReference type="NCBI Taxonomy" id="117978"/>
    <lineage>
        <taxon>Eukaryota</taxon>
        <taxon>Viridiplantae</taxon>
        <taxon>Streptophyta</taxon>
        <taxon>Embryophyta</taxon>
        <taxon>Tracheophyta</taxon>
        <taxon>Spermatophyta</taxon>
        <taxon>Magnoliopsida</taxon>
        <taxon>Liliopsida</taxon>
        <taxon>Asparagales</taxon>
        <taxon>Orchidaceae</taxon>
        <taxon>Epidendroideae</taxon>
        <taxon>Malaxideae</taxon>
        <taxon>Dendrobiinae</taxon>
        <taxon>Dendrobium</taxon>
    </lineage>
</organism>
<keyword evidence="3" id="KW-1185">Reference proteome</keyword>
<feature type="region of interest" description="Disordered" evidence="1">
    <location>
        <begin position="281"/>
        <end position="301"/>
    </location>
</feature>
<evidence type="ECO:0000256" key="1">
    <source>
        <dbReference type="SAM" id="MobiDB-lite"/>
    </source>
</evidence>
<name>A0ABD0V687_DENTH</name>
<protein>
    <submittedName>
        <fullName evidence="2">Uncharacterized protein</fullName>
    </submittedName>
</protein>
<comment type="caution">
    <text evidence="2">The sequence shown here is derived from an EMBL/GenBank/DDBJ whole genome shotgun (WGS) entry which is preliminary data.</text>
</comment>
<dbReference type="Proteomes" id="UP001552299">
    <property type="component" value="Unassembled WGS sequence"/>
</dbReference>
<accession>A0ABD0V687</accession>
<dbReference type="Pfam" id="PF05056">
    <property type="entry name" value="DUF674"/>
    <property type="match status" value="2"/>
</dbReference>
<evidence type="ECO:0000313" key="2">
    <source>
        <dbReference type="EMBL" id="KAL0918142.1"/>
    </source>
</evidence>
<dbReference type="PANTHER" id="PTHR33103">
    <property type="entry name" value="OS01G0153900 PROTEIN"/>
    <property type="match status" value="1"/>
</dbReference>
<gene>
    <name evidence="2" type="ORF">M5K25_010133</name>
</gene>
<dbReference type="PANTHER" id="PTHR33103:SF46">
    <property type="entry name" value="OS05G0115600 PROTEIN"/>
    <property type="match status" value="1"/>
</dbReference>
<dbReference type="AlphaFoldDB" id="A0ABD0V687"/>
<dbReference type="EMBL" id="JANQDX010000009">
    <property type="protein sequence ID" value="KAL0918142.1"/>
    <property type="molecule type" value="Genomic_DNA"/>
</dbReference>
<reference evidence="2 3" key="1">
    <citation type="journal article" date="2024" name="Plant Biotechnol. J.">
        <title>Dendrobium thyrsiflorum genome and its molecular insights into genes involved in important horticultural traits.</title>
        <authorList>
            <person name="Chen B."/>
            <person name="Wang J.Y."/>
            <person name="Zheng P.J."/>
            <person name="Li K.L."/>
            <person name="Liang Y.M."/>
            <person name="Chen X.F."/>
            <person name="Zhang C."/>
            <person name="Zhao X."/>
            <person name="He X."/>
            <person name="Zhang G.Q."/>
            <person name="Liu Z.J."/>
            <person name="Xu Q."/>
        </authorList>
    </citation>
    <scope>NUCLEOTIDE SEQUENCE [LARGE SCALE GENOMIC DNA]</scope>
    <source>
        <strain evidence="2">GZMU011</strain>
    </source>
</reference>
<sequence length="301" mass="32501">MANVNSKITLKLLIDARSHKVLFGEAGKDFVDFLLSLLTLPLGSVIKLISPPTMIGSIGKLYQSVENLNEIYLVANRDKASLLQPKVSNSYVTNHLLLGTEATFVAPSGSSVELKYYLCNYCNRKVTTVKNTLCPNCKQVMVNEAAFVFPSGSTVEHECYICVYCNRKVTTVRNTMCPSCNCAMITKAAFVVPSGSASSVNSGNPVEVAGGFVKGVVTYMITDDLEVTPMSAISSITLINRFIMKKDVQLEEKVVAVGMEEGLALLKASLDSPTALTDVFCSPKKKAKPPSSSLVDDNDDD</sequence>
<dbReference type="InterPro" id="IPR007750">
    <property type="entry name" value="DUF674"/>
</dbReference>
<proteinExistence type="predicted"/>
<evidence type="ECO:0000313" key="3">
    <source>
        <dbReference type="Proteomes" id="UP001552299"/>
    </source>
</evidence>